<dbReference type="EMBL" id="BGZK01000800">
    <property type="protein sequence ID" value="GBP60945.1"/>
    <property type="molecule type" value="Genomic_DNA"/>
</dbReference>
<keyword evidence="3" id="KW-1185">Reference proteome</keyword>
<comment type="caution">
    <text evidence="2">The sequence shown here is derived from an EMBL/GenBank/DDBJ whole genome shotgun (WGS) entry which is preliminary data.</text>
</comment>
<sequence>MSHRTRERPNALRLPLNPSSAARSTRELVHSLQIKFVNGYTPELGSRAGSEFTLKCDSSCLEQNTYYRFRLKRSHRSSGCCRRGRRSSGADGAGRVGRVTVDTDRLGRAGRTSCPGWLFILLAGRVAPLALVRHAQQSLRVADSVTPSCASACAARTSCTRCRPPVPTEICVAQRSVRRYDARYLARASAGHSAPDRRLQQTDVHGLKIWLPVSRYTGKVLRDNDFEWRSDVIGSDSRVAALPVAALDRNVLSGRFKYVIRNFSLFKAVAAPAAVAAGGAAAAGAGAVGARPSDTSSPFN</sequence>
<evidence type="ECO:0000256" key="1">
    <source>
        <dbReference type="SAM" id="MobiDB-lite"/>
    </source>
</evidence>
<evidence type="ECO:0000313" key="2">
    <source>
        <dbReference type="EMBL" id="GBP60945.1"/>
    </source>
</evidence>
<dbReference type="AlphaFoldDB" id="A0A4C1XFG5"/>
<feature type="region of interest" description="Disordered" evidence="1">
    <location>
        <begin position="1"/>
        <end position="20"/>
    </location>
</feature>
<proteinExistence type="predicted"/>
<reference evidence="2 3" key="1">
    <citation type="journal article" date="2019" name="Commun. Biol.">
        <title>The bagworm genome reveals a unique fibroin gene that provides high tensile strength.</title>
        <authorList>
            <person name="Kono N."/>
            <person name="Nakamura H."/>
            <person name="Ohtoshi R."/>
            <person name="Tomita M."/>
            <person name="Numata K."/>
            <person name="Arakawa K."/>
        </authorList>
    </citation>
    <scope>NUCLEOTIDE SEQUENCE [LARGE SCALE GENOMIC DNA]</scope>
</reference>
<gene>
    <name evidence="2" type="ORF">EVAR_51508_1</name>
</gene>
<dbReference type="Proteomes" id="UP000299102">
    <property type="component" value="Unassembled WGS sequence"/>
</dbReference>
<evidence type="ECO:0000313" key="3">
    <source>
        <dbReference type="Proteomes" id="UP000299102"/>
    </source>
</evidence>
<protein>
    <submittedName>
        <fullName evidence="2">Uncharacterized protein</fullName>
    </submittedName>
</protein>
<accession>A0A4C1XFG5</accession>
<name>A0A4C1XFG5_EUMVA</name>
<organism evidence="2 3">
    <name type="scientific">Eumeta variegata</name>
    <name type="common">Bagworm moth</name>
    <name type="synonym">Eumeta japonica</name>
    <dbReference type="NCBI Taxonomy" id="151549"/>
    <lineage>
        <taxon>Eukaryota</taxon>
        <taxon>Metazoa</taxon>
        <taxon>Ecdysozoa</taxon>
        <taxon>Arthropoda</taxon>
        <taxon>Hexapoda</taxon>
        <taxon>Insecta</taxon>
        <taxon>Pterygota</taxon>
        <taxon>Neoptera</taxon>
        <taxon>Endopterygota</taxon>
        <taxon>Lepidoptera</taxon>
        <taxon>Glossata</taxon>
        <taxon>Ditrysia</taxon>
        <taxon>Tineoidea</taxon>
        <taxon>Psychidae</taxon>
        <taxon>Oiketicinae</taxon>
        <taxon>Eumeta</taxon>
    </lineage>
</organism>